<accession>A0A8J7IIV0</accession>
<dbReference type="Proteomes" id="UP000662314">
    <property type="component" value="Unassembled WGS sequence"/>
</dbReference>
<feature type="region of interest" description="Disordered" evidence="3">
    <location>
        <begin position="105"/>
        <end position="157"/>
    </location>
</feature>
<reference evidence="4 5" key="1">
    <citation type="journal article" date="2021" name="Int. J. Syst. Evol. Microbiol.">
        <title>Amazonocrinis nigriterrae gen. nov., sp. nov., Atlanticothrix silvestris gen. nov., sp. nov. and Dendronalium phyllosphericum gen. nov., sp. nov., nostocacean cyanobacteria from Brazilian environments.</title>
        <authorList>
            <person name="Alvarenga D.O."/>
            <person name="Andreote A.P.D."/>
            <person name="Branco L.H.Z."/>
            <person name="Delbaje E."/>
            <person name="Cruz R.B."/>
            <person name="Varani A.M."/>
            <person name="Fiore M.F."/>
        </authorList>
    </citation>
    <scope>NUCLEOTIDE SEQUENCE [LARGE SCALE GENOMIC DNA]</scope>
    <source>
        <strain evidence="4 5">CENA369</strain>
    </source>
</reference>
<feature type="compositionally biased region" description="Basic residues" evidence="3">
    <location>
        <begin position="137"/>
        <end position="147"/>
    </location>
</feature>
<keyword evidence="5" id="KW-1185">Reference proteome</keyword>
<dbReference type="RefSeq" id="WP_214436940.1">
    <property type="nucleotide sequence ID" value="NZ_CAWPUQ010000257.1"/>
</dbReference>
<keyword evidence="1" id="KW-0051">Antiviral defense</keyword>
<dbReference type="EMBL" id="JAECZA010000317">
    <property type="protein sequence ID" value="MBH8578273.1"/>
    <property type="molecule type" value="Genomic_DNA"/>
</dbReference>
<dbReference type="GO" id="GO:0051607">
    <property type="term" value="P:defense response to virus"/>
    <property type="evidence" value="ECO:0007669"/>
    <property type="project" value="UniProtKB-KW"/>
</dbReference>
<feature type="compositionally biased region" description="Polar residues" evidence="3">
    <location>
        <begin position="109"/>
        <end position="126"/>
    </location>
</feature>
<evidence type="ECO:0000256" key="3">
    <source>
        <dbReference type="SAM" id="MobiDB-lite"/>
    </source>
</evidence>
<evidence type="ECO:0000313" key="4">
    <source>
        <dbReference type="EMBL" id="MBH8578273.1"/>
    </source>
</evidence>
<dbReference type="AlphaFoldDB" id="A0A8J7IIV0"/>
<dbReference type="NCBIfam" id="TIGR01875">
    <property type="entry name" value="cas_MJ0381"/>
    <property type="match status" value="1"/>
</dbReference>
<dbReference type="PIRSF" id="PIRSF011362">
    <property type="entry name" value="Fruiting_body_devlp_DevR"/>
    <property type="match status" value="1"/>
</dbReference>
<protein>
    <submittedName>
        <fullName evidence="4">DevR family CRISPR-associated autoregulator</fullName>
    </submittedName>
</protein>
<proteinExistence type="predicted"/>
<dbReference type="InterPro" id="IPR016581">
    <property type="entry name" value="Cas7/Cst2/DevR_bac"/>
</dbReference>
<evidence type="ECO:0000256" key="2">
    <source>
        <dbReference type="ARBA" id="ARBA00025626"/>
    </source>
</evidence>
<evidence type="ECO:0000313" key="5">
    <source>
        <dbReference type="Proteomes" id="UP000662314"/>
    </source>
</evidence>
<comment type="caution">
    <text evidence="4">The sequence shown here is derived from an EMBL/GenBank/DDBJ whole genome shotgun (WGS) entry which is preliminary data.</text>
</comment>
<name>A0A8J7IIV0_9NOST</name>
<comment type="function">
    <text evidence="2">CRISPR (clustered regularly interspaced short palindromic repeat) is an adaptive immune system that provides protection against mobile genetic elements (viruses, transposable elements and conjugative plasmids). CRISPR clusters contain spacers, sequences complementary to antecedent mobile elements, and target invading nucleic acids. CRISPR clusters are transcribed and processed into CRISPR RNA (crRNA).</text>
</comment>
<evidence type="ECO:0000256" key="1">
    <source>
        <dbReference type="ARBA" id="ARBA00023118"/>
    </source>
</evidence>
<dbReference type="InterPro" id="IPR010154">
    <property type="entry name" value="CRISPR-assoc_Cas7/Cst2/DevR"/>
</dbReference>
<organism evidence="4 5">
    <name type="scientific">Dendronalium phyllosphericum CENA369</name>
    <dbReference type="NCBI Taxonomy" id="1725256"/>
    <lineage>
        <taxon>Bacteria</taxon>
        <taxon>Bacillati</taxon>
        <taxon>Cyanobacteriota</taxon>
        <taxon>Cyanophyceae</taxon>
        <taxon>Nostocales</taxon>
        <taxon>Nostocaceae</taxon>
        <taxon>Dendronalium</taxon>
        <taxon>Dendronalium phyllosphericum</taxon>
    </lineage>
</organism>
<sequence>MSHLFGNILTIYGTAANNRGENEGNITTLQKINWKGEVHTTVSAEAIRWALRYYWQNNGYEVNRRWDENAQPLADHIWQDTNFNSVRFIDDDVLGFMQAEAARVEAGDQSGNQVQEASAGEIQNVSQDEEPTSSKDKGKKTSQRKGRERPQGRVTAKRGVLEVTRAVSLIPYTGNITFNAVSGTKGRTSLYGTEVHATRYQYGFALTPNSLQDKSRINAVLNGLISIGEVGGNHARFLYDFSPDSIILRWTHDFSPRFLYCFEQDEWGNISVPDLVRRVEAEDIDPRELWIGGAIVRDLGNLGANVFPGVKKVVEELLKVITRDLQLPPRSS</sequence>
<gene>
    <name evidence="4" type="ORF">I8752_36090</name>
</gene>